<dbReference type="PANTHER" id="PTHR22910">
    <property type="entry name" value="PROTEIN MGARP"/>
    <property type="match status" value="1"/>
</dbReference>
<dbReference type="Gene3D" id="2.30.30.140">
    <property type="match status" value="1"/>
</dbReference>
<feature type="compositionally biased region" description="Low complexity" evidence="1">
    <location>
        <begin position="579"/>
        <end position="590"/>
    </location>
</feature>
<feature type="compositionally biased region" description="Low complexity" evidence="1">
    <location>
        <begin position="377"/>
        <end position="392"/>
    </location>
</feature>
<gene>
    <name evidence="3" type="primary">pdp1</name>
    <name evidence="3" type="ORF">LSUE1_G004030</name>
</gene>
<feature type="compositionally biased region" description="Acidic residues" evidence="1">
    <location>
        <begin position="323"/>
        <end position="341"/>
    </location>
</feature>
<evidence type="ECO:0000256" key="1">
    <source>
        <dbReference type="SAM" id="MobiDB-lite"/>
    </source>
</evidence>
<dbReference type="AlphaFoldDB" id="A0A8T9C7Z4"/>
<accession>A0A8T9C7Z4</accession>
<name>A0A8T9C7Z4_9HELO</name>
<organism evidence="3 4">
    <name type="scientific">Lachnellula suecica</name>
    <dbReference type="NCBI Taxonomy" id="602035"/>
    <lineage>
        <taxon>Eukaryota</taxon>
        <taxon>Fungi</taxon>
        <taxon>Dikarya</taxon>
        <taxon>Ascomycota</taxon>
        <taxon>Pezizomycotina</taxon>
        <taxon>Leotiomycetes</taxon>
        <taxon>Helotiales</taxon>
        <taxon>Lachnaceae</taxon>
        <taxon>Lachnellula</taxon>
    </lineage>
</organism>
<feature type="compositionally biased region" description="Low complexity" evidence="1">
    <location>
        <begin position="554"/>
        <end position="564"/>
    </location>
</feature>
<dbReference type="InterPro" id="IPR026093">
    <property type="entry name" value="MGARP"/>
</dbReference>
<dbReference type="SMART" id="SM00293">
    <property type="entry name" value="PWWP"/>
    <property type="match status" value="1"/>
</dbReference>
<feature type="compositionally biased region" description="Low complexity" evidence="1">
    <location>
        <begin position="103"/>
        <end position="122"/>
    </location>
</feature>
<protein>
    <submittedName>
        <fullName evidence="3">PWWP domain-containing protein</fullName>
    </submittedName>
</protein>
<feature type="compositionally biased region" description="Low complexity" evidence="1">
    <location>
        <begin position="8"/>
        <end position="22"/>
    </location>
</feature>
<dbReference type="PANTHER" id="PTHR22910:SF6">
    <property type="entry name" value="PROTEIN MGARP"/>
    <property type="match status" value="1"/>
</dbReference>
<sequence>MAEEASTPVVAPPSEVAAPESALVRAEGSEVKDSAGANGTDVVASAPEPEKPVATETSAPVEAPQPDQVNDESLTPAKPAEDKPAATPQDIEMKDAAKEDEATPVSAPAPAASESADAAVDTPASSSKAKTPRRKSGGIPEHKGKKLNKKASKAKLTHLDAQPGDHFFVRLKGFPLWPAIICDDSMLPEPIIKSRPVTARQEDGTYRAGYEDGGVKAKDRTYPVMYLHTNEFGWIPNTDLLDLDPATVGDVQPKRSKPLAAAHVLAAEQHDLDYYKDILQQFQEARAADLAAKEAAKEAKAEAKKAEKAAKKATPKKKAPADVDGDLDMPDATGEPDDDQLDVAGTEKPKNGKKRKAAADEAETPQRADSVKKVKTIKLTTTPKINGTATPKSAKDSTAKSAKPKKQKATPKAAASPEEVIPKEPELSPEEKRLKKEAKILFLRHKLQKGLLTRDQDPKEEEMKQMSEFVTKLEGYADLEVSIIRATKINKVLKAILKLNTIPKEEEFQFKPRSTALLDKWNKLLASEQGTPVAATSTNGVGAEAKASADDAKTSSSEPTNGVKEAPEEAKVEPKVEEAAAAAESAVAGSKAEDKVEPKVEDAAPAVEEPVKEAIPEPAPVESAA</sequence>
<dbReference type="OrthoDB" id="62853at2759"/>
<dbReference type="SUPFAM" id="SSF63748">
    <property type="entry name" value="Tudor/PWWP/MBT"/>
    <property type="match status" value="1"/>
</dbReference>
<feature type="region of interest" description="Disordered" evidence="1">
    <location>
        <begin position="1"/>
        <end position="153"/>
    </location>
</feature>
<keyword evidence="4" id="KW-1185">Reference proteome</keyword>
<evidence type="ECO:0000313" key="4">
    <source>
        <dbReference type="Proteomes" id="UP000469558"/>
    </source>
</evidence>
<feature type="compositionally biased region" description="Basic and acidic residues" evidence="1">
    <location>
        <begin position="591"/>
        <end position="602"/>
    </location>
</feature>
<feature type="compositionally biased region" description="Basic residues" evidence="1">
    <location>
        <begin position="143"/>
        <end position="153"/>
    </location>
</feature>
<dbReference type="InterPro" id="IPR000313">
    <property type="entry name" value="PWWP_dom"/>
</dbReference>
<feature type="compositionally biased region" description="Basic and acidic residues" evidence="1">
    <location>
        <begin position="420"/>
        <end position="432"/>
    </location>
</feature>
<dbReference type="GO" id="GO:0005739">
    <property type="term" value="C:mitochondrion"/>
    <property type="evidence" value="ECO:0007669"/>
    <property type="project" value="InterPro"/>
</dbReference>
<evidence type="ECO:0000259" key="2">
    <source>
        <dbReference type="PROSITE" id="PS50812"/>
    </source>
</evidence>
<feature type="region of interest" description="Disordered" evidence="1">
    <location>
        <begin position="530"/>
        <end position="625"/>
    </location>
</feature>
<dbReference type="Proteomes" id="UP000469558">
    <property type="component" value="Unassembled WGS sequence"/>
</dbReference>
<dbReference type="EMBL" id="QGMK01000417">
    <property type="protein sequence ID" value="TVY81825.1"/>
    <property type="molecule type" value="Genomic_DNA"/>
</dbReference>
<dbReference type="PROSITE" id="PS50812">
    <property type="entry name" value="PWWP"/>
    <property type="match status" value="1"/>
</dbReference>
<proteinExistence type="predicted"/>
<feature type="region of interest" description="Disordered" evidence="1">
    <location>
        <begin position="306"/>
        <end position="432"/>
    </location>
</feature>
<feature type="compositionally biased region" description="Polar residues" evidence="1">
    <location>
        <begin position="530"/>
        <end position="540"/>
    </location>
</feature>
<evidence type="ECO:0000313" key="3">
    <source>
        <dbReference type="EMBL" id="TVY81825.1"/>
    </source>
</evidence>
<feature type="compositionally biased region" description="Basic and acidic residues" evidence="1">
    <location>
        <begin position="91"/>
        <end position="101"/>
    </location>
</feature>
<reference evidence="3 4" key="1">
    <citation type="submission" date="2018-05" db="EMBL/GenBank/DDBJ databases">
        <title>Genome sequencing and assembly of the regulated plant pathogen Lachnellula willkommii and related sister species for the development of diagnostic species identification markers.</title>
        <authorList>
            <person name="Giroux E."/>
            <person name="Bilodeau G."/>
        </authorList>
    </citation>
    <scope>NUCLEOTIDE SEQUENCE [LARGE SCALE GENOMIC DNA]</scope>
    <source>
        <strain evidence="3 4">CBS 268.59</strain>
    </source>
</reference>
<feature type="compositionally biased region" description="Basic and acidic residues" evidence="1">
    <location>
        <begin position="565"/>
        <end position="578"/>
    </location>
</feature>
<feature type="domain" description="PWWP" evidence="2">
    <location>
        <begin position="163"/>
        <end position="246"/>
    </location>
</feature>
<comment type="caution">
    <text evidence="3">The sequence shown here is derived from an EMBL/GenBank/DDBJ whole genome shotgun (WGS) entry which is preliminary data.</text>
</comment>
<dbReference type="Pfam" id="PF00855">
    <property type="entry name" value="PWWP"/>
    <property type="match status" value="1"/>
</dbReference>